<dbReference type="AlphaFoldDB" id="K2H2L3"/>
<comment type="function">
    <text evidence="5">This is 1 of the proteins that bind and probably mediate the attachment of the 5S RNA into the large ribosomal subunit, where it forms part of the central protuberance. In the 70S ribosome it contacts protein S13 of the 30S subunit (bridge B1b), connecting the 2 subunits; this bridge is implicated in subunit movement. Contacts the P site tRNA; the 5S rRNA and some of its associated proteins might help stabilize positioning of ribosome-bound tRNAs.</text>
</comment>
<evidence type="ECO:0000256" key="6">
    <source>
        <dbReference type="RuleBase" id="RU003930"/>
    </source>
</evidence>
<dbReference type="InterPro" id="IPR020930">
    <property type="entry name" value="Ribosomal_uL5_bac-type"/>
</dbReference>
<dbReference type="Pfam" id="PF00673">
    <property type="entry name" value="Ribosomal_L5_C"/>
    <property type="match status" value="1"/>
</dbReference>
<dbReference type="SUPFAM" id="SSF55282">
    <property type="entry name" value="RL5-like"/>
    <property type="match status" value="1"/>
</dbReference>
<dbReference type="PIRSF" id="PIRSF002161">
    <property type="entry name" value="Ribosomal_L5"/>
    <property type="match status" value="1"/>
</dbReference>
<reference evidence="9" key="1">
    <citation type="journal article" date="2012" name="Science">
        <title>Fermentation, hydrogen, and sulfur metabolism in multiple uncultivated bacterial phyla.</title>
        <authorList>
            <person name="Wrighton K.C."/>
            <person name="Thomas B.C."/>
            <person name="Sharon I."/>
            <person name="Miller C.S."/>
            <person name="Castelle C.J."/>
            <person name="VerBerkmoes N.C."/>
            <person name="Wilkins M.J."/>
            <person name="Hettich R.L."/>
            <person name="Lipton M.S."/>
            <person name="Williams K.H."/>
            <person name="Long P.E."/>
            <person name="Banfield J.F."/>
        </authorList>
    </citation>
    <scope>NUCLEOTIDE SEQUENCE [LARGE SCALE GENOMIC DNA]</scope>
</reference>
<evidence type="ECO:0000256" key="4">
    <source>
        <dbReference type="ARBA" id="ARBA00035245"/>
    </source>
</evidence>
<keyword evidence="5" id="KW-0694">RNA-binding</keyword>
<dbReference type="FunFam" id="3.30.1440.10:FF:000001">
    <property type="entry name" value="50S ribosomal protein L5"/>
    <property type="match status" value="1"/>
</dbReference>
<dbReference type="GO" id="GO:0000049">
    <property type="term" value="F:tRNA binding"/>
    <property type="evidence" value="ECO:0007669"/>
    <property type="project" value="UniProtKB-UniRule"/>
</dbReference>
<sequence length="179" mass="20504">MSFKDNYKKIILPKLQKDLGIKNKMDLPKLEKIVLNMGIGTFVRAGWKDHSTLKNDLGLIAGQLPVVKNAKKSISNFKLREGMPVGIMVTLRGDKMFYFLDKFINIIGPRIRDFRWFSVKSFDKEGNYNCGIKEHTIFPEVPQQDVVKPYGLQITLKIKGDVKEHNKALLMAMGFPFTK</sequence>
<dbReference type="Pfam" id="PF00281">
    <property type="entry name" value="Ribosomal_L5"/>
    <property type="match status" value="1"/>
</dbReference>
<dbReference type="InterPro" id="IPR022803">
    <property type="entry name" value="Ribosomal_uL5_dom_sf"/>
</dbReference>
<dbReference type="InterPro" id="IPR031309">
    <property type="entry name" value="Ribosomal_uL5_C"/>
</dbReference>
<dbReference type="GO" id="GO:0006412">
    <property type="term" value="P:translation"/>
    <property type="evidence" value="ECO:0007669"/>
    <property type="project" value="UniProtKB-UniRule"/>
</dbReference>
<dbReference type="GO" id="GO:0003735">
    <property type="term" value="F:structural constituent of ribosome"/>
    <property type="evidence" value="ECO:0007669"/>
    <property type="project" value="InterPro"/>
</dbReference>
<protein>
    <recommendedName>
        <fullName evidence="4 5">Large ribosomal subunit protein uL5</fullName>
    </recommendedName>
</protein>
<evidence type="ECO:0000256" key="2">
    <source>
        <dbReference type="ARBA" id="ARBA00022980"/>
    </source>
</evidence>
<dbReference type="PANTHER" id="PTHR11994">
    <property type="entry name" value="60S RIBOSOMAL PROTEIN L11-RELATED"/>
    <property type="match status" value="1"/>
</dbReference>
<dbReference type="GO" id="GO:1990904">
    <property type="term" value="C:ribonucleoprotein complex"/>
    <property type="evidence" value="ECO:0007669"/>
    <property type="project" value="UniProtKB-KW"/>
</dbReference>
<comment type="similarity">
    <text evidence="1 5 6">Belongs to the universal ribosomal protein uL5 family.</text>
</comment>
<evidence type="ECO:0000259" key="7">
    <source>
        <dbReference type="Pfam" id="PF00281"/>
    </source>
</evidence>
<name>K2H2L3_9BACT</name>
<dbReference type="GO" id="GO:0005840">
    <property type="term" value="C:ribosome"/>
    <property type="evidence" value="ECO:0007669"/>
    <property type="project" value="UniProtKB-KW"/>
</dbReference>
<keyword evidence="5" id="KW-0820">tRNA-binding</keyword>
<dbReference type="HAMAP" id="MF_01333_B">
    <property type="entry name" value="Ribosomal_uL5_B"/>
    <property type="match status" value="1"/>
</dbReference>
<evidence type="ECO:0000256" key="5">
    <source>
        <dbReference type="HAMAP-Rule" id="MF_01333"/>
    </source>
</evidence>
<dbReference type="NCBIfam" id="NF000585">
    <property type="entry name" value="PRK00010.1"/>
    <property type="match status" value="1"/>
</dbReference>
<keyword evidence="2 5" id="KW-0689">Ribosomal protein</keyword>
<gene>
    <name evidence="5 9" type="primary">rplE</name>
    <name evidence="9" type="ORF">ACD_2C00046G0007</name>
</gene>
<accession>K2H2L3</accession>
<comment type="caution">
    <text evidence="9">The sequence shown here is derived from an EMBL/GenBank/DDBJ whole genome shotgun (WGS) entry which is preliminary data.</text>
</comment>
<dbReference type="InterPro" id="IPR002132">
    <property type="entry name" value="Ribosomal_uL5"/>
</dbReference>
<proteinExistence type="inferred from homology"/>
<keyword evidence="3 5" id="KW-0687">Ribonucleoprotein</keyword>
<evidence type="ECO:0000256" key="3">
    <source>
        <dbReference type="ARBA" id="ARBA00023274"/>
    </source>
</evidence>
<organism evidence="9">
    <name type="scientific">uncultured bacterium</name>
    <name type="common">gcode 4</name>
    <dbReference type="NCBI Taxonomy" id="1234023"/>
    <lineage>
        <taxon>Bacteria</taxon>
        <taxon>environmental samples</taxon>
    </lineage>
</organism>
<feature type="domain" description="Large ribosomal subunit protein uL5 C-terminal" evidence="8">
    <location>
        <begin position="84"/>
        <end position="177"/>
    </location>
</feature>
<evidence type="ECO:0000256" key="1">
    <source>
        <dbReference type="ARBA" id="ARBA00008553"/>
    </source>
</evidence>
<evidence type="ECO:0000259" key="8">
    <source>
        <dbReference type="Pfam" id="PF00673"/>
    </source>
</evidence>
<dbReference type="EMBL" id="AMFJ01000046">
    <property type="protein sequence ID" value="EKE30095.1"/>
    <property type="molecule type" value="Genomic_DNA"/>
</dbReference>
<comment type="subunit">
    <text evidence="5">Part of the 50S ribosomal subunit; part of the 5S rRNA/L5/L18/L25 subcomplex. Contacts the 5S rRNA and the P site tRNA. Forms a bridge to the 30S subunit in the 70S ribosome.</text>
</comment>
<dbReference type="GO" id="GO:0019843">
    <property type="term" value="F:rRNA binding"/>
    <property type="evidence" value="ECO:0007669"/>
    <property type="project" value="UniProtKB-UniRule"/>
</dbReference>
<dbReference type="Gene3D" id="3.30.1440.10">
    <property type="match status" value="1"/>
</dbReference>
<dbReference type="InterPro" id="IPR031310">
    <property type="entry name" value="Ribosomal_uL5_N"/>
</dbReference>
<feature type="domain" description="Large ribosomal subunit protein uL5 N-terminal" evidence="7">
    <location>
        <begin position="23"/>
        <end position="80"/>
    </location>
</feature>
<evidence type="ECO:0000313" key="9">
    <source>
        <dbReference type="EMBL" id="EKE30095.1"/>
    </source>
</evidence>
<keyword evidence="5" id="KW-0699">rRNA-binding</keyword>